<feature type="domain" description="Siroheme decarboxylase AsnC-like ligand binding" evidence="1">
    <location>
        <begin position="237"/>
        <end position="323"/>
    </location>
</feature>
<dbReference type="EMBL" id="BDMD01000017">
    <property type="protein sequence ID" value="GBF08689.1"/>
    <property type="molecule type" value="Genomic_DNA"/>
</dbReference>
<dbReference type="InterPro" id="IPR036388">
    <property type="entry name" value="WH-like_DNA-bd_sf"/>
</dbReference>
<dbReference type="AlphaFoldDB" id="A0A401H8N0"/>
<accession>A0A401H8N0</accession>
<dbReference type="Gene3D" id="3.30.70.3460">
    <property type="match status" value="2"/>
</dbReference>
<name>A0A401H8N0_AERPX</name>
<dbReference type="SUPFAM" id="SSF46785">
    <property type="entry name" value="Winged helix' DNA-binding domain"/>
    <property type="match status" value="1"/>
</dbReference>
<feature type="domain" description="Siroheme decarboxylase AsnC-like ligand binding" evidence="1">
    <location>
        <begin position="74"/>
        <end position="149"/>
    </location>
</feature>
<dbReference type="InterPro" id="IPR050684">
    <property type="entry name" value="HTH-Siroheme_Decarb"/>
</dbReference>
<proteinExistence type="predicted"/>
<reference evidence="2 3" key="1">
    <citation type="submission" date="2017-02" db="EMBL/GenBank/DDBJ databases">
        <title>isolation and characterization of a novel temperate virus Aeropyrum globular virus 1 infecting hyperthermophilic archaeon Aeropyrum.</title>
        <authorList>
            <person name="Yumiya M."/>
            <person name="Yoshida T."/>
            <person name="Sako Y."/>
        </authorList>
    </citation>
    <scope>NUCLEOTIDE SEQUENCE [LARGE SCALE GENOMIC DNA]</scope>
    <source>
        <strain evidence="2 3">YK1-12-2013</strain>
    </source>
</reference>
<dbReference type="InterPro" id="IPR036390">
    <property type="entry name" value="WH_DNA-bd_sf"/>
</dbReference>
<gene>
    <name evidence="2" type="ORF">apy_04140</name>
</gene>
<dbReference type="InterPro" id="IPR040523">
    <property type="entry name" value="AsnC_trans_reg2"/>
</dbReference>
<dbReference type="Proteomes" id="UP000291213">
    <property type="component" value="Unassembled WGS sequence"/>
</dbReference>
<dbReference type="RefSeq" id="WP_243637227.1">
    <property type="nucleotide sequence ID" value="NZ_BDMD01000017.1"/>
</dbReference>
<dbReference type="Gene3D" id="1.10.10.10">
    <property type="entry name" value="Winged helix-like DNA-binding domain superfamily/Winged helix DNA-binding domain"/>
    <property type="match status" value="1"/>
</dbReference>
<evidence type="ECO:0000259" key="1">
    <source>
        <dbReference type="Pfam" id="PF17805"/>
    </source>
</evidence>
<evidence type="ECO:0000313" key="2">
    <source>
        <dbReference type="EMBL" id="GBF08689.1"/>
    </source>
</evidence>
<dbReference type="PANTHER" id="PTHR43413">
    <property type="entry name" value="TRANSCRIPTIONAL REGULATOR, ASNC FAMILY"/>
    <property type="match status" value="1"/>
</dbReference>
<evidence type="ECO:0000313" key="3">
    <source>
        <dbReference type="Proteomes" id="UP000291213"/>
    </source>
</evidence>
<organism evidence="2 3">
    <name type="scientific">Aeropyrum pernix</name>
    <dbReference type="NCBI Taxonomy" id="56636"/>
    <lineage>
        <taxon>Archaea</taxon>
        <taxon>Thermoproteota</taxon>
        <taxon>Thermoprotei</taxon>
        <taxon>Desulfurococcales</taxon>
        <taxon>Desulfurococcaceae</taxon>
        <taxon>Aeropyrum</taxon>
    </lineage>
</organism>
<sequence>MASGLAQLLSEKDIDLLMELQYNFQLTPDPIGDAARSVGLSPEKAVERLKELAKAGIVKRIGFYYNYRAQGKTAALVAFAAGERYRELANLFRGDPDVTHNYLRNHPVYNVWIVIKRPTREELLRAVDEAARKVGVKDWIALFSRKTYKLSVKYDLREGISRSGRYWRVEEKPPKPEDLGVDPLLPRLVRVLHLNLNPYSHAAERLGISVDEVLSQVKLLLDKGVLMDPGLALDGHKAGFTENAMVVMEPEGSGEETCVRAAELPYSTHVVLRESYPPGAWRHICYFMVHATSKERINMVLEEAKAKCRPRDAMAIFSLEDLKPGYIR</sequence>
<dbReference type="PANTHER" id="PTHR43413:SF1">
    <property type="entry name" value="SIROHEME DECARBOXYLASE NIRL SUBUNIT"/>
    <property type="match status" value="1"/>
</dbReference>
<protein>
    <recommendedName>
        <fullName evidence="1">Siroheme decarboxylase AsnC-like ligand binding domain-containing protein</fullName>
    </recommendedName>
</protein>
<comment type="caution">
    <text evidence="2">The sequence shown here is derived from an EMBL/GenBank/DDBJ whole genome shotgun (WGS) entry which is preliminary data.</text>
</comment>
<dbReference type="Pfam" id="PF17805">
    <property type="entry name" value="AsnC_trans_reg2"/>
    <property type="match status" value="2"/>
</dbReference>